<keyword evidence="1" id="KW-0472">Membrane</keyword>
<reference evidence="2 3" key="1">
    <citation type="submission" date="2021-01" db="EMBL/GenBank/DDBJ databases">
        <title>Genome sequencing of Micromonospora fiedleri MG-37.</title>
        <authorList>
            <person name="Moreland P.E.J."/>
            <person name="Stach J.E.M."/>
        </authorList>
    </citation>
    <scope>NUCLEOTIDE SEQUENCE [LARGE SCALE GENOMIC DNA]</scope>
    <source>
        <strain evidence="2 3">MG-37</strain>
    </source>
</reference>
<dbReference type="Proteomes" id="UP000661193">
    <property type="component" value="Unassembled WGS sequence"/>
</dbReference>
<name>A0ABS1UU72_9ACTN</name>
<keyword evidence="3" id="KW-1185">Reference proteome</keyword>
<evidence type="ECO:0000313" key="2">
    <source>
        <dbReference type="EMBL" id="MBL6279919.1"/>
    </source>
</evidence>
<evidence type="ECO:0000313" key="3">
    <source>
        <dbReference type="Proteomes" id="UP000661193"/>
    </source>
</evidence>
<keyword evidence="1" id="KW-0812">Transmembrane</keyword>
<dbReference type="InterPro" id="IPR008523">
    <property type="entry name" value="DUF805"/>
</dbReference>
<comment type="caution">
    <text evidence="2">The sequence shown here is derived from an EMBL/GenBank/DDBJ whole genome shotgun (WGS) entry which is preliminary data.</text>
</comment>
<sequence length="122" mass="13368">MSFPDAIRSVLSKYATFRGRARRSEYWWFSLFLLLVGIVASVLDSALGVDFEGSGGPVSLLVNLALLLPSLAVAARRLHDIDRTGWWLLLAFIPIVGWIVLLVFALQNGTPGPNRFGPSPKS</sequence>
<feature type="transmembrane region" description="Helical" evidence="1">
    <location>
        <begin position="55"/>
        <end position="74"/>
    </location>
</feature>
<proteinExistence type="predicted"/>
<dbReference type="Pfam" id="PF05656">
    <property type="entry name" value="DUF805"/>
    <property type="match status" value="1"/>
</dbReference>
<organism evidence="2 3">
    <name type="scientific">Micromonospora fiedleri</name>
    <dbReference type="NCBI Taxonomy" id="1157498"/>
    <lineage>
        <taxon>Bacteria</taxon>
        <taxon>Bacillati</taxon>
        <taxon>Actinomycetota</taxon>
        <taxon>Actinomycetes</taxon>
        <taxon>Micromonosporales</taxon>
        <taxon>Micromonosporaceae</taxon>
        <taxon>Micromonospora</taxon>
    </lineage>
</organism>
<protein>
    <submittedName>
        <fullName evidence="2">DUF805 domain-containing protein</fullName>
    </submittedName>
</protein>
<keyword evidence="1" id="KW-1133">Transmembrane helix</keyword>
<gene>
    <name evidence="2" type="ORF">JMF97_27550</name>
</gene>
<feature type="transmembrane region" description="Helical" evidence="1">
    <location>
        <begin position="86"/>
        <end position="106"/>
    </location>
</feature>
<feature type="transmembrane region" description="Helical" evidence="1">
    <location>
        <begin position="26"/>
        <end position="43"/>
    </location>
</feature>
<dbReference type="RefSeq" id="WP_203224258.1">
    <property type="nucleotide sequence ID" value="NZ_JAETXL010000013.1"/>
</dbReference>
<dbReference type="PANTHER" id="PTHR34980">
    <property type="entry name" value="INNER MEMBRANE PROTEIN-RELATED-RELATED"/>
    <property type="match status" value="1"/>
</dbReference>
<accession>A0ABS1UU72</accession>
<dbReference type="PANTHER" id="PTHR34980:SF2">
    <property type="entry name" value="INNER MEMBRANE PROTEIN YHAH-RELATED"/>
    <property type="match status" value="1"/>
</dbReference>
<dbReference type="EMBL" id="JAETXL010000013">
    <property type="protein sequence ID" value="MBL6279919.1"/>
    <property type="molecule type" value="Genomic_DNA"/>
</dbReference>
<evidence type="ECO:0000256" key="1">
    <source>
        <dbReference type="SAM" id="Phobius"/>
    </source>
</evidence>